<dbReference type="EMBL" id="OU893348">
    <property type="protein sequence ID" value="CAH0752093.1"/>
    <property type="molecule type" value="Genomic_DNA"/>
</dbReference>
<proteinExistence type="predicted"/>
<protein>
    <submittedName>
        <fullName evidence="1">Uncharacterized protein</fullName>
    </submittedName>
</protein>
<organism evidence="1 2">
    <name type="scientific">Diatraea saccharalis</name>
    <name type="common">sugarcane borer</name>
    <dbReference type="NCBI Taxonomy" id="40085"/>
    <lineage>
        <taxon>Eukaryota</taxon>
        <taxon>Metazoa</taxon>
        <taxon>Ecdysozoa</taxon>
        <taxon>Arthropoda</taxon>
        <taxon>Hexapoda</taxon>
        <taxon>Insecta</taxon>
        <taxon>Pterygota</taxon>
        <taxon>Neoptera</taxon>
        <taxon>Endopterygota</taxon>
        <taxon>Lepidoptera</taxon>
        <taxon>Glossata</taxon>
        <taxon>Ditrysia</taxon>
        <taxon>Pyraloidea</taxon>
        <taxon>Crambidae</taxon>
        <taxon>Crambinae</taxon>
        <taxon>Diatraea</taxon>
    </lineage>
</organism>
<accession>A0A9P0FZC2</accession>
<reference evidence="1" key="2">
    <citation type="submission" date="2022-10" db="EMBL/GenBank/DDBJ databases">
        <authorList>
            <consortium name="ENA_rothamsted_submissions"/>
            <consortium name="culmorum"/>
            <person name="King R."/>
        </authorList>
    </citation>
    <scope>NUCLEOTIDE SEQUENCE</scope>
</reference>
<name>A0A9P0FZC2_9NEOP</name>
<reference evidence="1" key="1">
    <citation type="submission" date="2021-12" db="EMBL/GenBank/DDBJ databases">
        <authorList>
            <person name="King R."/>
        </authorList>
    </citation>
    <scope>NUCLEOTIDE SEQUENCE</scope>
</reference>
<gene>
    <name evidence="1" type="ORF">DIATSA_LOCUS5234</name>
</gene>
<dbReference type="Proteomes" id="UP001153714">
    <property type="component" value="Chromosome 17"/>
</dbReference>
<evidence type="ECO:0000313" key="2">
    <source>
        <dbReference type="Proteomes" id="UP001153714"/>
    </source>
</evidence>
<dbReference type="OrthoDB" id="7211176at2759"/>
<keyword evidence="2" id="KW-1185">Reference proteome</keyword>
<sequence length="99" mass="11297">MRFRKTRQCYTRRQFNMSRTSILVLLLCVVAFASKSVNSSLILPKDVKVENVATSEIPQNEISKDKVEDVNVEVNKPTETKCVKIGEFVSTVFIIMRSI</sequence>
<dbReference type="AlphaFoldDB" id="A0A9P0FZC2"/>
<evidence type="ECO:0000313" key="1">
    <source>
        <dbReference type="EMBL" id="CAH0752093.1"/>
    </source>
</evidence>